<dbReference type="EMBL" id="JAPZBR010000006">
    <property type="protein sequence ID" value="KAJ5350669.1"/>
    <property type="molecule type" value="Genomic_DNA"/>
</dbReference>
<proteinExistence type="predicted"/>
<reference evidence="1" key="1">
    <citation type="submission" date="2022-12" db="EMBL/GenBank/DDBJ databases">
        <authorList>
            <person name="Petersen C."/>
        </authorList>
    </citation>
    <scope>NUCLEOTIDE SEQUENCE</scope>
    <source>
        <strain evidence="1">IBT 35675</strain>
    </source>
</reference>
<dbReference type="Pfam" id="PF12311">
    <property type="entry name" value="DUF3632"/>
    <property type="match status" value="1"/>
</dbReference>
<evidence type="ECO:0000313" key="1">
    <source>
        <dbReference type="EMBL" id="KAJ5350669.1"/>
    </source>
</evidence>
<organism evidence="1 2">
    <name type="scientific">Penicillium brevicompactum</name>
    <dbReference type="NCBI Taxonomy" id="5074"/>
    <lineage>
        <taxon>Eukaryota</taxon>
        <taxon>Fungi</taxon>
        <taxon>Dikarya</taxon>
        <taxon>Ascomycota</taxon>
        <taxon>Pezizomycotina</taxon>
        <taxon>Eurotiomycetes</taxon>
        <taxon>Eurotiomycetidae</taxon>
        <taxon>Eurotiales</taxon>
        <taxon>Aspergillaceae</taxon>
        <taxon>Penicillium</taxon>
    </lineage>
</organism>
<name>A0A9W9R185_PENBR</name>
<dbReference type="InterPro" id="IPR053204">
    <property type="entry name" value="Oxopyrrolidines_Biosynth-assoc"/>
</dbReference>
<dbReference type="PANTHER" id="PTHR38797">
    <property type="entry name" value="NUCLEAR PORE COMPLEX PROTEIN NUP85-RELATED"/>
    <property type="match status" value="1"/>
</dbReference>
<accession>A0A9W9R185</accession>
<gene>
    <name evidence="1" type="ORF">N7541_008396</name>
</gene>
<reference evidence="1" key="2">
    <citation type="journal article" date="2023" name="IMA Fungus">
        <title>Comparative genomic study of the Penicillium genus elucidates a diverse pangenome and 15 lateral gene transfer events.</title>
        <authorList>
            <person name="Petersen C."/>
            <person name="Sorensen T."/>
            <person name="Nielsen M.R."/>
            <person name="Sondergaard T.E."/>
            <person name="Sorensen J.L."/>
            <person name="Fitzpatrick D.A."/>
            <person name="Frisvad J.C."/>
            <person name="Nielsen K.L."/>
        </authorList>
    </citation>
    <scope>NUCLEOTIDE SEQUENCE</scope>
    <source>
        <strain evidence="1">IBT 35675</strain>
    </source>
</reference>
<comment type="caution">
    <text evidence="1">The sequence shown here is derived from an EMBL/GenBank/DDBJ whole genome shotgun (WGS) entry which is preliminary data.</text>
</comment>
<dbReference type="AlphaFoldDB" id="A0A9W9R185"/>
<keyword evidence="2" id="KW-1185">Reference proteome</keyword>
<dbReference type="PANTHER" id="PTHR38797:SF4">
    <property type="entry name" value="NUCLEAR PORE COMPLEX PROTEIN NUP85"/>
    <property type="match status" value="1"/>
</dbReference>
<sequence length="307" mass="33894">MAAPLHLHIPSLEDEDSWIIEVKYFAIINDFLQPGSHLSAAEAAAGINELTPMNREAKGEKAEEPISFLLEFWGTISKLARQIPHDHPAQDKMIEILKELQALPVVKVPISEGGFLLFWSEMPCLTEDWTEFDIGPSARDHPSKFGKWINRQAFAARLLQAGLADLFRLPTWCFMDALEEEPSPRQEYFECQLRAAVQWIEYSRDILFYSLDNLPNFRSLRRGSLYAGKGAAQQMAEMAVTADVSDEAAPAETATAEAPPAEVLVDTATAEAIVEAANADAATAELTTTESPNECVGKGQKIDTMDA</sequence>
<evidence type="ECO:0000313" key="2">
    <source>
        <dbReference type="Proteomes" id="UP001148299"/>
    </source>
</evidence>
<protein>
    <submittedName>
        <fullName evidence="1">Uncharacterized protein</fullName>
    </submittedName>
</protein>
<dbReference type="InterPro" id="IPR022085">
    <property type="entry name" value="OpdG"/>
</dbReference>
<dbReference type="Proteomes" id="UP001148299">
    <property type="component" value="Unassembled WGS sequence"/>
</dbReference>